<dbReference type="PANTHER" id="PTHR11010">
    <property type="entry name" value="PROTEASE S28 PRO-X CARBOXYPEPTIDASE-RELATED"/>
    <property type="match status" value="1"/>
</dbReference>
<organism evidence="6 7">
    <name type="scientific">Adiantum capillus-veneris</name>
    <name type="common">Maidenhair fern</name>
    <dbReference type="NCBI Taxonomy" id="13818"/>
    <lineage>
        <taxon>Eukaryota</taxon>
        <taxon>Viridiplantae</taxon>
        <taxon>Streptophyta</taxon>
        <taxon>Embryophyta</taxon>
        <taxon>Tracheophyta</taxon>
        <taxon>Polypodiopsida</taxon>
        <taxon>Polypodiidae</taxon>
        <taxon>Polypodiales</taxon>
        <taxon>Pteridineae</taxon>
        <taxon>Pteridaceae</taxon>
        <taxon>Vittarioideae</taxon>
        <taxon>Adiantum</taxon>
    </lineage>
</organism>
<keyword evidence="4" id="KW-0378">Hydrolase</keyword>
<dbReference type="AlphaFoldDB" id="A0A9D4V3N8"/>
<evidence type="ECO:0008006" key="8">
    <source>
        <dbReference type="Google" id="ProtNLM"/>
    </source>
</evidence>
<protein>
    <recommendedName>
        <fullName evidence="8">Lysosomal Pro-X carboxypeptidase</fullName>
    </recommendedName>
</protein>
<evidence type="ECO:0000313" key="7">
    <source>
        <dbReference type="Proteomes" id="UP000886520"/>
    </source>
</evidence>
<evidence type="ECO:0000256" key="2">
    <source>
        <dbReference type="ARBA" id="ARBA00022670"/>
    </source>
</evidence>
<evidence type="ECO:0000313" key="6">
    <source>
        <dbReference type="EMBL" id="KAI5078890.1"/>
    </source>
</evidence>
<dbReference type="PANTHER" id="PTHR11010:SF38">
    <property type="entry name" value="LYSOSOMAL PRO-X CARBOXYPEPTIDASE"/>
    <property type="match status" value="1"/>
</dbReference>
<keyword evidence="5" id="KW-0325">Glycoprotein</keyword>
<dbReference type="FunFam" id="1.20.120.980:FF:000001">
    <property type="entry name" value="Dipeptidyl peptidase 7"/>
    <property type="match status" value="1"/>
</dbReference>
<dbReference type="InterPro" id="IPR042269">
    <property type="entry name" value="Ser_carbopepase_S28_SKS"/>
</dbReference>
<dbReference type="Gene3D" id="1.20.120.980">
    <property type="entry name" value="Serine carboxypeptidase S28, SKS domain"/>
    <property type="match status" value="1"/>
</dbReference>
<dbReference type="InterPro" id="IPR008758">
    <property type="entry name" value="Peptidase_S28"/>
</dbReference>
<dbReference type="GO" id="GO:0008239">
    <property type="term" value="F:dipeptidyl-peptidase activity"/>
    <property type="evidence" value="ECO:0007669"/>
    <property type="project" value="TreeGrafter"/>
</dbReference>
<evidence type="ECO:0000256" key="5">
    <source>
        <dbReference type="ARBA" id="ARBA00023180"/>
    </source>
</evidence>
<dbReference type="Pfam" id="PF05577">
    <property type="entry name" value="Peptidase_S28"/>
    <property type="match status" value="1"/>
</dbReference>
<sequence>MASLVANGCLNAGLGLLFIALVANHAAAWSLGRLSTRLLSHPHRLRPASLATADTYDIRYFTQLVDHFAYHPHPSTFQQRYLISTEHCSEPNSPIFMYCGNEGKIEWFAQNTGFLWELASTFGALVLFPEHRYYGESMPFGSQEAAYKDADSLAYLTSEQALADFVSLLTDLKKNMSAEACPVVLFGGSYGGMLAAWMRLKYPHIAIGAIASSAPILQFEDLVPTDTFYRIVSEDFKGESSDCFDVIQQSWDVLDTVGQSEEGLQSLTNKFLLCSQLNNTSELENWMYAAYEYLAMVNYPYAANFTMPLPAFPVREVCNAINAGYNNTDILSRIFAGMSVYYNYTGSATCFDLGENIDGIDGWDWQACTEMVMPMSSNGSNSMFPPYTFDLQQYEAYCLEQYGVKPMPTWITQEFGGHSIKKVLENFGSNIVFSNGLLDPWSGGGVLQNISSTLVAVITEQGAHHLDLRSSTEDDPQWLIEQRQVEIAHIKSWLSQYQDQHHGYAASS</sequence>
<gene>
    <name evidence="6" type="ORF">GOP47_0006561</name>
</gene>
<accession>A0A9D4V3N8</accession>
<dbReference type="SUPFAM" id="SSF53474">
    <property type="entry name" value="alpha/beta-Hydrolases"/>
    <property type="match status" value="1"/>
</dbReference>
<evidence type="ECO:0000256" key="3">
    <source>
        <dbReference type="ARBA" id="ARBA00022729"/>
    </source>
</evidence>
<dbReference type="EMBL" id="JABFUD020000006">
    <property type="protein sequence ID" value="KAI5078890.1"/>
    <property type="molecule type" value="Genomic_DNA"/>
</dbReference>
<evidence type="ECO:0000256" key="4">
    <source>
        <dbReference type="ARBA" id="ARBA00022801"/>
    </source>
</evidence>
<comment type="caution">
    <text evidence="6">The sequence shown here is derived from an EMBL/GenBank/DDBJ whole genome shotgun (WGS) entry which is preliminary data.</text>
</comment>
<comment type="similarity">
    <text evidence="1">Belongs to the peptidase S28 family.</text>
</comment>
<keyword evidence="7" id="KW-1185">Reference proteome</keyword>
<dbReference type="Proteomes" id="UP000886520">
    <property type="component" value="Chromosome 6"/>
</dbReference>
<evidence type="ECO:0000256" key="1">
    <source>
        <dbReference type="ARBA" id="ARBA00011079"/>
    </source>
</evidence>
<dbReference type="InterPro" id="IPR029058">
    <property type="entry name" value="AB_hydrolase_fold"/>
</dbReference>
<dbReference type="OrthoDB" id="2130629at2759"/>
<keyword evidence="3" id="KW-0732">Signal</keyword>
<proteinExistence type="inferred from homology"/>
<dbReference type="Gene3D" id="3.40.50.1820">
    <property type="entry name" value="alpha/beta hydrolase"/>
    <property type="match status" value="1"/>
</dbReference>
<dbReference type="GO" id="GO:0006508">
    <property type="term" value="P:proteolysis"/>
    <property type="evidence" value="ECO:0007669"/>
    <property type="project" value="UniProtKB-KW"/>
</dbReference>
<name>A0A9D4V3N8_ADICA</name>
<keyword evidence="2" id="KW-0645">Protease</keyword>
<dbReference type="GO" id="GO:0070008">
    <property type="term" value="F:serine-type exopeptidase activity"/>
    <property type="evidence" value="ECO:0007669"/>
    <property type="project" value="InterPro"/>
</dbReference>
<reference evidence="6" key="1">
    <citation type="submission" date="2021-01" db="EMBL/GenBank/DDBJ databases">
        <title>Adiantum capillus-veneris genome.</title>
        <authorList>
            <person name="Fang Y."/>
            <person name="Liao Q."/>
        </authorList>
    </citation>
    <scope>NUCLEOTIDE SEQUENCE</scope>
    <source>
        <strain evidence="6">H3</strain>
        <tissue evidence="6">Leaf</tissue>
    </source>
</reference>